<dbReference type="Pfam" id="PF07238">
    <property type="entry name" value="PilZ"/>
    <property type="match status" value="2"/>
</dbReference>
<evidence type="ECO:0000313" key="2">
    <source>
        <dbReference type="EMBL" id="XAG21837.1"/>
    </source>
</evidence>
<sequence length="776" mass="88590">MQQSDILSFTEKLIPVYRSPDFEFILSQITDGQPASAKLLIKMELNRLMAPCKKTIDLRSRVDTECREYEIDGFKHWLDDIALNDYQKGVKKFSGYTEGVWETVCKARISQRDNTKTDQATNKASKSFQAEIIKLGYDLKRKENRLSLNSQVLITLNNQTIHAVTLDLSPSGAKFKVPAAFNYKSGQTFKAQFTELEKSLDIPGLNQPIEYRILAIDDSYENNAVKYLRALRITETTLIDNVIAESLASNIKKNRHDNQDKIIRARTRGYEHVYLKHTGHLPLFFSGNQLKLVLLTENNRPIWQYWHDERNQQSLGSLFNAERMGLLTQPGVKNCSNVLYSFKHEYQDKTLFFSMFMPEASAEQRKLFWHIGAKKDSWKAFRLSVFELSAEERAELANHSEELLEHSSQLTHCGILQEIADISSAQDYLLVAKPPLPGSELNPFRHSRQVIGQPLGVYFDACSRRKELRYRFRTPLQLKDQQQVLGEGLSVDLSKHGLNLILNAPVALKAGDKLQVNFTELQRYDEKLPLDALPYQVVRISPEGRRLQLKIEETSATIKSIAFFNSLIEHNQDKLLPQKEQLPSPSLLEGLHDLLLDKMVCSPIFVDKPGANLRPRVIGVNFPLPAHLMLLAKLGQDGCFSLEPIFKNHTNTLLASPMRRIDGAEPQHHEIYIAVVKFADRIQSVESCLKSEFSSIKERIQFIRRARETGEFYALRISGSPVFEPMTTLLREDLNQLLLVSLNDAKALEKELSAIVGYCELTDITQEVITRLELTD</sequence>
<dbReference type="EMBL" id="CP095338">
    <property type="protein sequence ID" value="XAG21837.1"/>
    <property type="molecule type" value="Genomic_DNA"/>
</dbReference>
<evidence type="ECO:0000259" key="1">
    <source>
        <dbReference type="Pfam" id="PF07238"/>
    </source>
</evidence>
<dbReference type="Gene3D" id="2.40.10.220">
    <property type="entry name" value="predicted glycosyltransferase like domains"/>
    <property type="match status" value="2"/>
</dbReference>
<dbReference type="InterPro" id="IPR009875">
    <property type="entry name" value="PilZ_domain"/>
</dbReference>
<dbReference type="AlphaFoldDB" id="A0AAU6SPE5"/>
<name>A0AAU6SPE5_UNCXX</name>
<feature type="domain" description="PilZ" evidence="1">
    <location>
        <begin position="464"/>
        <end position="555"/>
    </location>
</feature>
<organism evidence="2">
    <name type="scientific">bacterium 19PA01SH03</name>
    <dbReference type="NCBI Taxonomy" id="2920705"/>
    <lineage>
        <taxon>Bacteria</taxon>
    </lineage>
</organism>
<feature type="domain" description="PilZ" evidence="1">
    <location>
        <begin position="140"/>
        <end position="234"/>
    </location>
</feature>
<reference evidence="2" key="1">
    <citation type="submission" date="2022-03" db="EMBL/GenBank/DDBJ databases">
        <title>Sea Food Isolates.</title>
        <authorList>
            <person name="Li c."/>
        </authorList>
    </citation>
    <scope>NUCLEOTIDE SEQUENCE</scope>
    <source>
        <strain evidence="2">19PA01SH03</strain>
    </source>
</reference>
<protein>
    <submittedName>
        <fullName evidence="2">PilZ domain-containing protein</fullName>
    </submittedName>
</protein>
<dbReference type="GO" id="GO:0035438">
    <property type="term" value="F:cyclic-di-GMP binding"/>
    <property type="evidence" value="ECO:0007669"/>
    <property type="project" value="InterPro"/>
</dbReference>
<accession>A0AAU6SPE5</accession>
<dbReference type="SUPFAM" id="SSF141371">
    <property type="entry name" value="PilZ domain-like"/>
    <property type="match status" value="1"/>
</dbReference>
<proteinExistence type="predicted"/>
<gene>
    <name evidence="2" type="ORF">MRN70_03155</name>
</gene>